<proteinExistence type="predicted"/>
<dbReference type="EMBL" id="MU155481">
    <property type="protein sequence ID" value="KAF9472981.1"/>
    <property type="molecule type" value="Genomic_DNA"/>
</dbReference>
<feature type="region of interest" description="Disordered" evidence="1">
    <location>
        <begin position="1"/>
        <end position="38"/>
    </location>
</feature>
<feature type="compositionally biased region" description="Low complexity" evidence="1">
    <location>
        <begin position="14"/>
        <end position="34"/>
    </location>
</feature>
<feature type="region of interest" description="Disordered" evidence="1">
    <location>
        <begin position="134"/>
        <end position="511"/>
    </location>
</feature>
<protein>
    <submittedName>
        <fullName evidence="2">Uncharacterized protein</fullName>
    </submittedName>
</protein>
<feature type="region of interest" description="Disordered" evidence="1">
    <location>
        <begin position="1301"/>
        <end position="1346"/>
    </location>
</feature>
<feature type="region of interest" description="Disordered" evidence="1">
    <location>
        <begin position="1389"/>
        <end position="1426"/>
    </location>
</feature>
<feature type="compositionally biased region" description="Acidic residues" evidence="1">
    <location>
        <begin position="829"/>
        <end position="847"/>
    </location>
</feature>
<feature type="compositionally biased region" description="Acidic residues" evidence="1">
    <location>
        <begin position="1247"/>
        <end position="1258"/>
    </location>
</feature>
<feature type="region of interest" description="Disordered" evidence="1">
    <location>
        <begin position="556"/>
        <end position="589"/>
    </location>
</feature>
<feature type="compositionally biased region" description="Basic and acidic residues" evidence="1">
    <location>
        <begin position="666"/>
        <end position="681"/>
    </location>
</feature>
<evidence type="ECO:0000313" key="3">
    <source>
        <dbReference type="Proteomes" id="UP000807469"/>
    </source>
</evidence>
<organism evidence="2 3">
    <name type="scientific">Pholiota conissans</name>
    <dbReference type="NCBI Taxonomy" id="109636"/>
    <lineage>
        <taxon>Eukaryota</taxon>
        <taxon>Fungi</taxon>
        <taxon>Dikarya</taxon>
        <taxon>Basidiomycota</taxon>
        <taxon>Agaricomycotina</taxon>
        <taxon>Agaricomycetes</taxon>
        <taxon>Agaricomycetidae</taxon>
        <taxon>Agaricales</taxon>
        <taxon>Agaricineae</taxon>
        <taxon>Strophariaceae</taxon>
        <taxon>Pholiota</taxon>
    </lineage>
</organism>
<feature type="compositionally biased region" description="Basic and acidic residues" evidence="1">
    <location>
        <begin position="1416"/>
        <end position="1426"/>
    </location>
</feature>
<sequence>MAENRRPDGLGQENNNYNGNHNYNNNNTPNKRNYASSSLTLPMDHFDSCASTPGTAARAKEKRIDFTALKGAQRTPKTAKASRKSKLSPMQMRPLGAVGNTPSVDRRRFEGGKEDEERERERAVALALEVDTQRMQLISPPPEEVLSFRRHSRIGSVGGTPAAATPRPAQTSTTPATTTKATTTATKRKRSQQLLQEHSTPSTSSGLRYPDGTPMDIDRASSLQPLSPPPFRREQAPEPSEIVPVEATPNPKPRKIRHVRTQSTESPTKARFSRSATRPAYRENVEQEEDTEEERETTPISSQMTSPRKNAGLTTPSRPKRVMVQSPHVKNPDADWLPPVSALTLSSAPSRRAVLGARSRRRSETPIPPYEPPTDVFTPPREVFLSPTTAVSKSAKRKTKPPSTASKTKGRKSTALRLTTTPAPVKLEIPNDIDLLAPMPPPSPSDDPLLLSGPSEPAWESSPLRAHVRRRSSARDIAAMAAAPPETIGEVPEDDEVLPPSSPEPPLDSEDMRVVGAFNWDAPGSMDSTDDSMMHIDPADADVEPVVLFGFGEDEGGDDGGWSDSDTGMEGGANGKGKEKGMGGVGDIVEEGEGEYTGRWRTMLVRTKMDPPSSATRQRQDQWGHPISPYPKIKGKKLTFFGKADEDLQEEEQLLEEEDEEDEKEKEDPREAEAAAEKEIETVEEEVQEETEKEEEEVHEQEHKIEDEYAEEESEEIQEEAEVLRMSVEPEEHFDTSLNEEHEEDEESVAEQLSSNVLPELPPDTESVDEDEDLAEELEVREMSIEIDEEEDYTKLDLSKFTTPAPPVRILSSQESPVANVEVEAEVEAEAEAEGDDDDTSIDDDEPGFVKITSSDPRAAARAAAILKQHDYECYTKLLLKRRHSEAKQRRASFTGVEDISKEFRRRDLAASAISKSTTKDRRKSTLGISIVGETVFIPGTPVTTLPALLQEAEKEVVRDIEHIHAHDTPKSVWSTRAMFEGVAKKDLFKTPIPSRRLSSLSNVYTEPQTTPMMLPIPVFDADGQRVWTKDEWKLLDACFTDQRLDIGATPPGANEDALAPVEMVRMEDVADRFITLMGGLEAVEKWGDAWTRDDLLERARALEKRQRSGHGARPLTPRTVFSFSSPRPSISLSARPSVNIEIPDFTPLLNRRGAAHPRKPSSLLRPIFPAPVLQSTPFSTLSPEKEQSAAKIPKSLLAPRYSHLLEEAIAVSEEGQFGVPFTQKDGEGETSGAAPQDESQNTCEGQNDEEVDDDDAYDSANAINHTPAPCSDGIDVPSPNIGTRVKGFLFSYLPRLSKTSSIPTRSLKPPRPGLPLPPPDVLSKQRGPVTTPARPPIPKAPAPKDLVELHHAPAPLPKSNIPRPAPPKRLVELKGVGMPVEKPVVQREVRDVRPRRSSGSSVKDLVKGFESMSQKGDENSVLKRTKSVNELRKAWKAGQPDTRPKWR</sequence>
<feature type="compositionally biased region" description="Polar residues" evidence="1">
    <location>
        <begin position="299"/>
        <end position="317"/>
    </location>
</feature>
<evidence type="ECO:0000313" key="2">
    <source>
        <dbReference type="EMBL" id="KAF9472981.1"/>
    </source>
</evidence>
<feature type="compositionally biased region" description="Acidic residues" evidence="1">
    <location>
        <begin position="708"/>
        <end position="721"/>
    </location>
</feature>
<feature type="compositionally biased region" description="Acidic residues" evidence="1">
    <location>
        <begin position="647"/>
        <end position="665"/>
    </location>
</feature>
<comment type="caution">
    <text evidence="2">The sequence shown here is derived from an EMBL/GenBank/DDBJ whole genome shotgun (WGS) entry which is preliminary data.</text>
</comment>
<feature type="compositionally biased region" description="Low complexity" evidence="1">
    <location>
        <begin position="160"/>
        <end position="185"/>
    </location>
</feature>
<feature type="compositionally biased region" description="Acidic residues" evidence="1">
    <location>
        <begin position="682"/>
        <end position="699"/>
    </location>
</feature>
<accession>A0A9P5YS66</accession>
<feature type="region of interest" description="Disordered" evidence="1">
    <location>
        <begin position="1220"/>
        <end position="1279"/>
    </location>
</feature>
<reference evidence="2" key="1">
    <citation type="submission" date="2020-11" db="EMBL/GenBank/DDBJ databases">
        <authorList>
            <consortium name="DOE Joint Genome Institute"/>
            <person name="Ahrendt S."/>
            <person name="Riley R."/>
            <person name="Andreopoulos W."/>
            <person name="Labutti K."/>
            <person name="Pangilinan J."/>
            <person name="Ruiz-Duenas F.J."/>
            <person name="Barrasa J.M."/>
            <person name="Sanchez-Garcia M."/>
            <person name="Camarero S."/>
            <person name="Miyauchi S."/>
            <person name="Serrano A."/>
            <person name="Linde D."/>
            <person name="Babiker R."/>
            <person name="Drula E."/>
            <person name="Ayuso-Fernandez I."/>
            <person name="Pacheco R."/>
            <person name="Padilla G."/>
            <person name="Ferreira P."/>
            <person name="Barriuso J."/>
            <person name="Kellner H."/>
            <person name="Castanera R."/>
            <person name="Alfaro M."/>
            <person name="Ramirez L."/>
            <person name="Pisabarro A.G."/>
            <person name="Kuo A."/>
            <person name="Tritt A."/>
            <person name="Lipzen A."/>
            <person name="He G."/>
            <person name="Yan M."/>
            <person name="Ng V."/>
            <person name="Cullen D."/>
            <person name="Martin F."/>
            <person name="Rosso M.-N."/>
            <person name="Henrissat B."/>
            <person name="Hibbett D."/>
            <person name="Martinez A.T."/>
            <person name="Grigoriev I.V."/>
        </authorList>
    </citation>
    <scope>NUCLEOTIDE SEQUENCE</scope>
    <source>
        <strain evidence="2">CIRM-BRFM 674</strain>
    </source>
</reference>
<feature type="region of interest" description="Disordered" evidence="1">
    <location>
        <begin position="69"/>
        <end position="122"/>
    </location>
</feature>
<gene>
    <name evidence="2" type="ORF">BDN70DRAFT_886372</name>
</gene>
<dbReference type="Proteomes" id="UP000807469">
    <property type="component" value="Unassembled WGS sequence"/>
</dbReference>
<feature type="compositionally biased region" description="Acidic residues" evidence="1">
    <location>
        <begin position="286"/>
        <end position="295"/>
    </location>
</feature>
<keyword evidence="3" id="KW-1185">Reference proteome</keyword>
<feature type="region of interest" description="Disordered" evidence="1">
    <location>
        <begin position="829"/>
        <end position="848"/>
    </location>
</feature>
<feature type="compositionally biased region" description="Low complexity" evidence="1">
    <location>
        <begin position="446"/>
        <end position="457"/>
    </location>
</feature>
<feature type="compositionally biased region" description="Polar residues" evidence="1">
    <location>
        <begin position="194"/>
        <end position="206"/>
    </location>
</feature>
<name>A0A9P5YS66_9AGAR</name>
<evidence type="ECO:0000256" key="1">
    <source>
        <dbReference type="SAM" id="MobiDB-lite"/>
    </source>
</evidence>
<feature type="region of interest" description="Disordered" evidence="1">
    <location>
        <begin position="609"/>
        <end position="772"/>
    </location>
</feature>
<dbReference type="OrthoDB" id="3258279at2759"/>
<feature type="compositionally biased region" description="Pro residues" evidence="1">
    <location>
        <begin position="1310"/>
        <end position="1321"/>
    </location>
</feature>